<keyword evidence="2" id="KW-1185">Reference proteome</keyword>
<proteinExistence type="predicted"/>
<comment type="caution">
    <text evidence="1">The sequence shown here is derived from an EMBL/GenBank/DDBJ whole genome shotgun (WGS) entry which is preliminary data.</text>
</comment>
<sequence>MAGIISIRTFCSTIQYTFTNASNTKEDVLCLLHRQGSCNKQNHHRVYIDRSIRMTIWTNSYCLGKHKWASSERLCRFFYISLHCAKQNPHSVCAIMHWV</sequence>
<dbReference type="InParanoid" id="A0A024GHG7"/>
<organism evidence="1 2">
    <name type="scientific">Albugo candida</name>
    <dbReference type="NCBI Taxonomy" id="65357"/>
    <lineage>
        <taxon>Eukaryota</taxon>
        <taxon>Sar</taxon>
        <taxon>Stramenopiles</taxon>
        <taxon>Oomycota</taxon>
        <taxon>Peronosporomycetes</taxon>
        <taxon>Albuginales</taxon>
        <taxon>Albuginaceae</taxon>
        <taxon>Albugo</taxon>
    </lineage>
</organism>
<evidence type="ECO:0000313" key="2">
    <source>
        <dbReference type="Proteomes" id="UP000053237"/>
    </source>
</evidence>
<dbReference type="EMBL" id="CAIX01000111">
    <property type="protein sequence ID" value="CCI45921.1"/>
    <property type="molecule type" value="Genomic_DNA"/>
</dbReference>
<protein>
    <submittedName>
        <fullName evidence="1">Uncharacterized protein</fullName>
    </submittedName>
</protein>
<gene>
    <name evidence="1" type="ORF">BN9_068310</name>
</gene>
<name>A0A024GHG7_9STRA</name>
<dbReference type="Proteomes" id="UP000053237">
    <property type="component" value="Unassembled WGS sequence"/>
</dbReference>
<evidence type="ECO:0000313" key="1">
    <source>
        <dbReference type="EMBL" id="CCI45921.1"/>
    </source>
</evidence>
<reference evidence="1 2" key="1">
    <citation type="submission" date="2012-05" db="EMBL/GenBank/DDBJ databases">
        <title>Recombination and specialization in a pathogen metapopulation.</title>
        <authorList>
            <person name="Gardiner A."/>
            <person name="Kemen E."/>
            <person name="Schultz-Larsen T."/>
            <person name="MacLean D."/>
            <person name="Van Oosterhout C."/>
            <person name="Jones J.D.G."/>
        </authorList>
    </citation>
    <scope>NUCLEOTIDE SEQUENCE [LARGE SCALE GENOMIC DNA]</scope>
    <source>
        <strain evidence="1 2">Ac Nc2</strain>
    </source>
</reference>
<dbReference type="AlphaFoldDB" id="A0A024GHG7"/>
<accession>A0A024GHG7</accession>